<dbReference type="InterPro" id="IPR013766">
    <property type="entry name" value="Thioredoxin_domain"/>
</dbReference>
<dbReference type="EMBL" id="FUXU01000154">
    <property type="protein sequence ID" value="SKA72149.1"/>
    <property type="molecule type" value="Genomic_DNA"/>
</dbReference>
<dbReference type="CDD" id="cd02970">
    <property type="entry name" value="PRX_like2"/>
    <property type="match status" value="1"/>
</dbReference>
<dbReference type="Proteomes" id="UP000190162">
    <property type="component" value="Unassembled WGS sequence"/>
</dbReference>
<dbReference type="SUPFAM" id="SSF52833">
    <property type="entry name" value="Thioredoxin-like"/>
    <property type="match status" value="1"/>
</dbReference>
<proteinExistence type="predicted"/>
<dbReference type="Gene3D" id="3.40.30.10">
    <property type="entry name" value="Glutaredoxin"/>
    <property type="match status" value="1"/>
</dbReference>
<dbReference type="PROSITE" id="PS51352">
    <property type="entry name" value="THIOREDOXIN_2"/>
    <property type="match status" value="1"/>
</dbReference>
<dbReference type="GO" id="GO:0016491">
    <property type="term" value="F:oxidoreductase activity"/>
    <property type="evidence" value="ECO:0007669"/>
    <property type="project" value="InterPro"/>
</dbReference>
<dbReference type="AlphaFoldDB" id="A0A1T4W4T0"/>
<sequence>MKTQKFQAGQSFPLIKLPTLDGESIALGSPQAPFDWKLVVVYRGKHCPLCTRYLNELSTLVQNFNEIGIDVVAVSADTETQVRQHIESLPNINFPLAYGLTVEQMQSLGVYISLPRSEQETDHLFAEPALFVINSEGNVQVLDMSNGPFVRPDLNVLLQGLTWIRDPKNNYPIRGTF</sequence>
<evidence type="ECO:0000313" key="2">
    <source>
        <dbReference type="EMBL" id="SKA72149.1"/>
    </source>
</evidence>
<dbReference type="RefSeq" id="WP_078754715.1">
    <property type="nucleotide sequence ID" value="NZ_FUXU01000154.1"/>
</dbReference>
<protein>
    <submittedName>
        <fullName evidence="2">Peroxiredoxin</fullName>
    </submittedName>
</protein>
<gene>
    <name evidence="2" type="ORF">SAMN02745132_04738</name>
</gene>
<dbReference type="Pfam" id="PF00578">
    <property type="entry name" value="AhpC-TSA"/>
    <property type="match status" value="1"/>
</dbReference>
<dbReference type="InterPro" id="IPR000866">
    <property type="entry name" value="AhpC/TSA"/>
</dbReference>
<dbReference type="GO" id="GO:0016209">
    <property type="term" value="F:antioxidant activity"/>
    <property type="evidence" value="ECO:0007669"/>
    <property type="project" value="InterPro"/>
</dbReference>
<feature type="domain" description="Thioredoxin" evidence="1">
    <location>
        <begin position="6"/>
        <end position="166"/>
    </location>
</feature>
<evidence type="ECO:0000313" key="3">
    <source>
        <dbReference type="Proteomes" id="UP000190162"/>
    </source>
</evidence>
<reference evidence="3" key="1">
    <citation type="submission" date="2017-02" db="EMBL/GenBank/DDBJ databases">
        <authorList>
            <person name="Varghese N."/>
            <person name="Submissions S."/>
        </authorList>
    </citation>
    <scope>NUCLEOTIDE SEQUENCE [LARGE SCALE GENOMIC DNA]</scope>
    <source>
        <strain evidence="3">DSM 22720</strain>
    </source>
</reference>
<keyword evidence="3" id="KW-1185">Reference proteome</keyword>
<evidence type="ECO:0000259" key="1">
    <source>
        <dbReference type="PROSITE" id="PS51352"/>
    </source>
</evidence>
<dbReference type="InterPro" id="IPR036249">
    <property type="entry name" value="Thioredoxin-like_sf"/>
</dbReference>
<name>A0A1T4W4T0_9GAMM</name>
<organism evidence="2 3">
    <name type="scientific">Enterovibrio nigricans DSM 22720</name>
    <dbReference type="NCBI Taxonomy" id="1121868"/>
    <lineage>
        <taxon>Bacteria</taxon>
        <taxon>Pseudomonadati</taxon>
        <taxon>Pseudomonadota</taxon>
        <taxon>Gammaproteobacteria</taxon>
        <taxon>Vibrionales</taxon>
        <taxon>Vibrionaceae</taxon>
        <taxon>Enterovibrio</taxon>
    </lineage>
</organism>
<dbReference type="OrthoDB" id="9809746at2"/>
<accession>A0A1T4W4T0</accession>